<feature type="compositionally biased region" description="Basic and acidic residues" evidence="5">
    <location>
        <begin position="769"/>
        <end position="783"/>
    </location>
</feature>
<sequence length="979" mass="109488">MSTFQQNQLNGFSSILLSPSSTSNTTITNNNQIILFDNSDQGSVDSDYTSLGSSKFYGNGGSTSSLHHQGRSQSFDELASTITTTTIPTRHFNGTLNVNKLNNDPLQFVKIHPNHELIERAQEQLTLFESRKRLQENFKLNNNQHHTDGIINNPKTNNLNDDDTDWSKAVENWRQKREQKRKQSSSVIRTEDEPTTTTTTTARLNIEPSHPSPKKNFDVPETKPKLLSPSPPQINISPPSTKTNISTGQLSISNRIESKSPTPPRNRGLGKIHEIFIQKPIDIRGFGFKLDGGPAQNRPIYISTLEDGSPADKAGLCIDDEVISMNDENIQHMTFDQVRKILKERNLRGSIKMVVKTYEDIVDDNSQTVTIEYSRTPSPQKPLSNLQSNTSVTPISTATTTSTILVSSTTPSNVQSPVYTFLPGTPPLPPTSSSSISTSDTIPNVPIHQIPSSSLNIFAPKPFRSTASINIDTPKNNETNSTYSSPIEAFRKMLDPSNSINKNMKNETTSTVEQQSPTVTKTASRDVVNTLLSNPTLISSNLIDSTSPIITNPKLSPPPLTSVDTLLHGISNFNNNDEQNNDSPIAQVRSSVEKKMSQLQQELLLGFPHTQTSREQRPINIPIDLTNASLSNSSLKTSSAPFSPSIQQQDSNFNNNNRTYGLKISPYENAIHYLDSHNQQQSSSNYDKRALQELSSISTTTTNRSSTSQLSDRTVNELRVNLSSPPTFQQQQQQQQQQKTSFQLDEKIPQQRITSKQLHTTLNQAPKKSHYDDHSWITDDQRKPIITSSAPPPPPPSLSQVSSYSNERNGSSSNHRPTSQTSHHHHHHQELQMDRQVSNQLNTFYYDDRTDESQRYQSRTNQQQQQQQQKDFDQSNNRHHRTKQSAKSPIRTTINSNNNRVLSVSGKLRCSRCNDELGQGSAMVIESLGLYYHIECFRCFVCNIPLSSSFEGTDVRVRSNRLHCQNCFSDENGVKLSAV</sequence>
<reference evidence="8" key="1">
    <citation type="submission" date="2021-02" db="EMBL/GenBank/DDBJ databases">
        <authorList>
            <person name="Nowell W R."/>
        </authorList>
    </citation>
    <scope>NUCLEOTIDE SEQUENCE</scope>
</reference>
<dbReference type="GO" id="GO:0046872">
    <property type="term" value="F:metal ion binding"/>
    <property type="evidence" value="ECO:0007669"/>
    <property type="project" value="UniProtKB-KW"/>
</dbReference>
<dbReference type="CDD" id="cd00136">
    <property type="entry name" value="PDZ_canonical"/>
    <property type="match status" value="1"/>
</dbReference>
<feature type="compositionally biased region" description="Polar residues" evidence="5">
    <location>
        <begin position="751"/>
        <end position="766"/>
    </location>
</feature>
<feature type="region of interest" description="Disordered" evidence="5">
    <location>
        <begin position="632"/>
        <end position="660"/>
    </location>
</feature>
<evidence type="ECO:0000313" key="8">
    <source>
        <dbReference type="EMBL" id="CAF1002909.1"/>
    </source>
</evidence>
<dbReference type="SUPFAM" id="SSF50156">
    <property type="entry name" value="PDZ domain-like"/>
    <property type="match status" value="1"/>
</dbReference>
<feature type="compositionally biased region" description="Polar residues" evidence="5">
    <location>
        <begin position="641"/>
        <end position="659"/>
    </location>
</feature>
<accession>A0A814GZI2</accession>
<evidence type="ECO:0000256" key="3">
    <source>
        <dbReference type="ARBA" id="ARBA00023038"/>
    </source>
</evidence>
<dbReference type="InterPro" id="IPR001781">
    <property type="entry name" value="Znf_LIM"/>
</dbReference>
<dbReference type="InterPro" id="IPR029978">
    <property type="entry name" value="LMO-7"/>
</dbReference>
<protein>
    <submittedName>
        <fullName evidence="8">Uncharacterized protein</fullName>
    </submittedName>
</protein>
<dbReference type="SMART" id="SM00132">
    <property type="entry name" value="LIM"/>
    <property type="match status" value="1"/>
</dbReference>
<keyword evidence="3 4" id="KW-0440">LIM domain</keyword>
<evidence type="ECO:0000256" key="4">
    <source>
        <dbReference type="PROSITE-ProRule" id="PRU00125"/>
    </source>
</evidence>
<dbReference type="PROSITE" id="PS50106">
    <property type="entry name" value="PDZ"/>
    <property type="match status" value="1"/>
</dbReference>
<feature type="compositionally biased region" description="Basic and acidic residues" evidence="5">
    <location>
        <begin position="165"/>
        <end position="176"/>
    </location>
</feature>
<dbReference type="PROSITE" id="PS50023">
    <property type="entry name" value="LIM_DOMAIN_2"/>
    <property type="match status" value="1"/>
</dbReference>
<feature type="domain" description="PDZ" evidence="7">
    <location>
        <begin position="274"/>
        <end position="344"/>
    </location>
</feature>
<organism evidence="8 9">
    <name type="scientific">Rotaria sordida</name>
    <dbReference type="NCBI Taxonomy" id="392033"/>
    <lineage>
        <taxon>Eukaryota</taxon>
        <taxon>Metazoa</taxon>
        <taxon>Spiralia</taxon>
        <taxon>Gnathifera</taxon>
        <taxon>Rotifera</taxon>
        <taxon>Eurotatoria</taxon>
        <taxon>Bdelloidea</taxon>
        <taxon>Philodinida</taxon>
        <taxon>Philodinidae</taxon>
        <taxon>Rotaria</taxon>
    </lineage>
</organism>
<keyword evidence="2 4" id="KW-0862">Zinc</keyword>
<dbReference type="InterPro" id="IPR001478">
    <property type="entry name" value="PDZ"/>
</dbReference>
<comment type="caution">
    <text evidence="8">The sequence shown here is derived from an EMBL/GenBank/DDBJ whole genome shotgun (WGS) entry which is preliminary data.</text>
</comment>
<evidence type="ECO:0000256" key="5">
    <source>
        <dbReference type="SAM" id="MobiDB-lite"/>
    </source>
</evidence>
<keyword evidence="9" id="KW-1185">Reference proteome</keyword>
<dbReference type="Proteomes" id="UP000663870">
    <property type="component" value="Unassembled WGS sequence"/>
</dbReference>
<feature type="region of interest" description="Disordered" evidence="5">
    <location>
        <begin position="851"/>
        <end position="891"/>
    </location>
</feature>
<dbReference type="Gene3D" id="2.30.42.10">
    <property type="match status" value="1"/>
</dbReference>
<dbReference type="CDD" id="cd08368">
    <property type="entry name" value="LIM"/>
    <property type="match status" value="1"/>
</dbReference>
<dbReference type="PANTHER" id="PTHR46767">
    <property type="entry name" value="LIM DOMAIN ONLY PROTEIN 7"/>
    <property type="match status" value="1"/>
</dbReference>
<proteinExistence type="predicted"/>
<dbReference type="GO" id="GO:0023051">
    <property type="term" value="P:regulation of signaling"/>
    <property type="evidence" value="ECO:0007669"/>
    <property type="project" value="InterPro"/>
</dbReference>
<evidence type="ECO:0000259" key="7">
    <source>
        <dbReference type="PROSITE" id="PS50106"/>
    </source>
</evidence>
<dbReference type="Gene3D" id="2.10.110.10">
    <property type="entry name" value="Cysteine Rich Protein"/>
    <property type="match status" value="1"/>
</dbReference>
<evidence type="ECO:0000256" key="2">
    <source>
        <dbReference type="ARBA" id="ARBA00022833"/>
    </source>
</evidence>
<name>A0A814GZI2_9BILA</name>
<feature type="domain" description="LIM zinc-binding" evidence="6">
    <location>
        <begin position="908"/>
        <end position="974"/>
    </location>
</feature>
<dbReference type="GO" id="GO:0030155">
    <property type="term" value="P:regulation of cell adhesion"/>
    <property type="evidence" value="ECO:0007669"/>
    <property type="project" value="InterPro"/>
</dbReference>
<dbReference type="EMBL" id="CAJNOL010000317">
    <property type="protein sequence ID" value="CAF1002909.1"/>
    <property type="molecule type" value="Genomic_DNA"/>
</dbReference>
<dbReference type="Pfam" id="PF00595">
    <property type="entry name" value="PDZ"/>
    <property type="match status" value="1"/>
</dbReference>
<dbReference type="SMART" id="SM00228">
    <property type="entry name" value="PDZ"/>
    <property type="match status" value="1"/>
</dbReference>
<feature type="compositionally biased region" description="Basic and acidic residues" evidence="5">
    <location>
        <begin position="215"/>
        <end position="224"/>
    </location>
</feature>
<evidence type="ECO:0000259" key="6">
    <source>
        <dbReference type="PROSITE" id="PS50023"/>
    </source>
</evidence>
<evidence type="ECO:0000256" key="1">
    <source>
        <dbReference type="ARBA" id="ARBA00022723"/>
    </source>
</evidence>
<dbReference type="PANTHER" id="PTHR46767:SF1">
    <property type="entry name" value="LIM DOMAIN ONLY PROTEIN 7"/>
    <property type="match status" value="1"/>
</dbReference>
<gene>
    <name evidence="8" type="ORF">JXQ802_LOCUS14260</name>
</gene>
<feature type="compositionally biased region" description="Low complexity" evidence="5">
    <location>
        <begin position="729"/>
        <end position="738"/>
    </location>
</feature>
<evidence type="ECO:0000313" key="9">
    <source>
        <dbReference type="Proteomes" id="UP000663870"/>
    </source>
</evidence>
<dbReference type="PROSITE" id="PS00478">
    <property type="entry name" value="LIM_DOMAIN_1"/>
    <property type="match status" value="1"/>
</dbReference>
<dbReference type="AlphaFoldDB" id="A0A814GZI2"/>
<dbReference type="InterPro" id="IPR036034">
    <property type="entry name" value="PDZ_sf"/>
</dbReference>
<feature type="region of interest" description="Disordered" evidence="5">
    <location>
        <begin position="139"/>
        <end position="246"/>
    </location>
</feature>
<feature type="region of interest" description="Disordered" evidence="5">
    <location>
        <begin position="724"/>
        <end position="833"/>
    </location>
</feature>
<keyword evidence="1 4" id="KW-0479">Metal-binding</keyword>
<feature type="compositionally biased region" description="Low complexity" evidence="5">
    <location>
        <begin position="798"/>
        <end position="814"/>
    </location>
</feature>
<dbReference type="Pfam" id="PF00412">
    <property type="entry name" value="LIM"/>
    <property type="match status" value="1"/>
</dbReference>